<evidence type="ECO:0000259" key="6">
    <source>
        <dbReference type="Pfam" id="PF05154"/>
    </source>
</evidence>
<evidence type="ECO:0000256" key="3">
    <source>
        <dbReference type="ARBA" id="ARBA00022989"/>
    </source>
</evidence>
<evidence type="ECO:0000256" key="4">
    <source>
        <dbReference type="ARBA" id="ARBA00023136"/>
    </source>
</evidence>
<dbReference type="Pfam" id="PF05154">
    <property type="entry name" value="TM2"/>
    <property type="match status" value="1"/>
</dbReference>
<evidence type="ECO:0000313" key="8">
    <source>
        <dbReference type="Proteomes" id="UP001595848"/>
    </source>
</evidence>
<organism evidence="7 8">
    <name type="scientific">Candidimonas humi</name>
    <dbReference type="NCBI Taxonomy" id="683355"/>
    <lineage>
        <taxon>Bacteria</taxon>
        <taxon>Pseudomonadati</taxon>
        <taxon>Pseudomonadota</taxon>
        <taxon>Betaproteobacteria</taxon>
        <taxon>Burkholderiales</taxon>
        <taxon>Alcaligenaceae</taxon>
        <taxon>Candidimonas</taxon>
    </lineage>
</organism>
<dbReference type="Proteomes" id="UP001595848">
    <property type="component" value="Unassembled WGS sequence"/>
</dbReference>
<dbReference type="RefSeq" id="WP_246600481.1">
    <property type="nucleotide sequence ID" value="NZ_JAHTBN010000003.1"/>
</dbReference>
<sequence length="154" mass="17090">MQPQSSPASAMATPASVTHRSKTTVAWLACLLGMFGAHWWYLGRRRAWVFTVYSCVMLALAHLYPVWWDNPAFLLLLLPITEGYIEALIFAVKPDDKFDQLYNPDSGVATHTRWGPILAAIVTLILAGTVVVFGIALTVMHIYVAMGWLDGLQL</sequence>
<comment type="subcellular location">
    <subcellularLocation>
        <location evidence="1">Membrane</location>
        <topology evidence="1">Multi-pass membrane protein</topology>
    </subcellularLocation>
</comment>
<evidence type="ECO:0000256" key="5">
    <source>
        <dbReference type="SAM" id="Phobius"/>
    </source>
</evidence>
<keyword evidence="4 5" id="KW-0472">Membrane</keyword>
<feature type="transmembrane region" description="Helical" evidence="5">
    <location>
        <begin position="48"/>
        <end position="67"/>
    </location>
</feature>
<feature type="transmembrane region" description="Helical" evidence="5">
    <location>
        <begin position="117"/>
        <end position="144"/>
    </location>
</feature>
<evidence type="ECO:0000256" key="1">
    <source>
        <dbReference type="ARBA" id="ARBA00004141"/>
    </source>
</evidence>
<evidence type="ECO:0000256" key="2">
    <source>
        <dbReference type="ARBA" id="ARBA00022692"/>
    </source>
</evidence>
<keyword evidence="8" id="KW-1185">Reference proteome</keyword>
<reference evidence="8" key="1">
    <citation type="journal article" date="2019" name="Int. J. Syst. Evol. Microbiol.">
        <title>The Global Catalogue of Microorganisms (GCM) 10K type strain sequencing project: providing services to taxonomists for standard genome sequencing and annotation.</title>
        <authorList>
            <consortium name="The Broad Institute Genomics Platform"/>
            <consortium name="The Broad Institute Genome Sequencing Center for Infectious Disease"/>
            <person name="Wu L."/>
            <person name="Ma J."/>
        </authorList>
    </citation>
    <scope>NUCLEOTIDE SEQUENCE [LARGE SCALE GENOMIC DNA]</scope>
    <source>
        <strain evidence="8">LMG 24813</strain>
    </source>
</reference>
<accession>A0ABV8NXW6</accession>
<dbReference type="InterPro" id="IPR007829">
    <property type="entry name" value="TM2"/>
</dbReference>
<dbReference type="EMBL" id="JBHSBV010000002">
    <property type="protein sequence ID" value="MFC4200746.1"/>
    <property type="molecule type" value="Genomic_DNA"/>
</dbReference>
<keyword evidence="3 5" id="KW-1133">Transmembrane helix</keyword>
<evidence type="ECO:0000313" key="7">
    <source>
        <dbReference type="EMBL" id="MFC4200746.1"/>
    </source>
</evidence>
<gene>
    <name evidence="7" type="ORF">ACFOY1_07255</name>
</gene>
<name>A0ABV8NXW6_9BURK</name>
<feature type="domain" description="TM2" evidence="6">
    <location>
        <begin position="20"/>
        <end position="52"/>
    </location>
</feature>
<feature type="transmembrane region" description="Helical" evidence="5">
    <location>
        <begin position="24"/>
        <end position="41"/>
    </location>
</feature>
<proteinExistence type="predicted"/>
<keyword evidence="2 5" id="KW-0812">Transmembrane</keyword>
<protein>
    <submittedName>
        <fullName evidence="7">NINE protein</fullName>
    </submittedName>
</protein>
<comment type="caution">
    <text evidence="7">The sequence shown here is derived from an EMBL/GenBank/DDBJ whole genome shotgun (WGS) entry which is preliminary data.</text>
</comment>